<sequence>MPPTFVDLVGLISQYQDGVYEDMVPFTAFRVQLAGRKVLASRHRPPHHVVSLTDLAAIDPVVRSWLARHGLGRLPKLFMTIGYMEAALLQYGACFGRVDLVRIIASSNPLFHHGTPLPLLALAIASGSTPTVEVVVSLGYLTTHNQSLAVQSAATLGHVAILAVLVTAMPPPSFKFALVAAAKRNHVPVVEYLLPWCTHEHRSLALDAAVVAGAADTAHALRAAGGQLSCKALETSLTKGRLHVLGRLLESTSSHEERHCSLARTILSWAVTHNRLSLVRWILNVAPTCRPILATHLTQVASTSPVDMVQVLCRRKSHWDASVERAGLKLYIDCFLLASANGQLESLASMYPLTCNVPRVFMRAARRAAASRHQHVVRWLVASGKVPPEWRTRLPSFVMPWCHSKTITLHPATRMNVYGKAATHVLTSLERVICIRLV</sequence>
<dbReference type="InterPro" id="IPR036770">
    <property type="entry name" value="Ankyrin_rpt-contain_sf"/>
</dbReference>
<evidence type="ECO:0000313" key="2">
    <source>
        <dbReference type="EMBL" id="VFT87684.1"/>
    </source>
</evidence>
<name>A0A485KRB6_9STRA</name>
<evidence type="ECO:0000313" key="1">
    <source>
        <dbReference type="EMBL" id="KAF0698585.1"/>
    </source>
</evidence>
<reference evidence="2 3" key="1">
    <citation type="submission" date="2019-03" db="EMBL/GenBank/DDBJ databases">
        <authorList>
            <person name="Gaulin E."/>
            <person name="Dumas B."/>
        </authorList>
    </citation>
    <scope>NUCLEOTIDE SEQUENCE [LARGE SCALE GENOMIC DNA]</scope>
    <source>
        <strain evidence="2">CBS 568.67</strain>
    </source>
</reference>
<dbReference type="SUPFAM" id="SSF48403">
    <property type="entry name" value="Ankyrin repeat"/>
    <property type="match status" value="1"/>
</dbReference>
<reference evidence="1" key="2">
    <citation type="submission" date="2019-06" db="EMBL/GenBank/DDBJ databases">
        <title>Genomics analysis of Aphanomyces spp. identifies a new class of oomycete effector associated with host adaptation.</title>
        <authorList>
            <person name="Gaulin E."/>
        </authorList>
    </citation>
    <scope>NUCLEOTIDE SEQUENCE</scope>
    <source>
        <strain evidence="1">CBS 578.67</strain>
    </source>
</reference>
<dbReference type="EMBL" id="CAADRA010005251">
    <property type="protein sequence ID" value="VFT87684.1"/>
    <property type="molecule type" value="Genomic_DNA"/>
</dbReference>
<organism evidence="2 3">
    <name type="scientific">Aphanomyces stellatus</name>
    <dbReference type="NCBI Taxonomy" id="120398"/>
    <lineage>
        <taxon>Eukaryota</taxon>
        <taxon>Sar</taxon>
        <taxon>Stramenopiles</taxon>
        <taxon>Oomycota</taxon>
        <taxon>Saprolegniomycetes</taxon>
        <taxon>Saprolegniales</taxon>
        <taxon>Verrucalvaceae</taxon>
        <taxon>Aphanomyces</taxon>
    </lineage>
</organism>
<evidence type="ECO:0000313" key="3">
    <source>
        <dbReference type="Proteomes" id="UP000332933"/>
    </source>
</evidence>
<gene>
    <name evidence="2" type="primary">Aste57867_10815</name>
    <name evidence="1" type="ORF">As57867_010775</name>
    <name evidence="2" type="ORF">ASTE57867_10815</name>
</gene>
<dbReference type="PANTHER" id="PTHR46586:SF3">
    <property type="entry name" value="ANKYRIN REPEAT-CONTAINING PROTEIN"/>
    <property type="match status" value="1"/>
</dbReference>
<dbReference type="EMBL" id="VJMH01005230">
    <property type="protein sequence ID" value="KAF0698585.1"/>
    <property type="molecule type" value="Genomic_DNA"/>
</dbReference>
<accession>A0A485KRB6</accession>
<protein>
    <submittedName>
        <fullName evidence="2">Aste57867_10815 protein</fullName>
    </submittedName>
</protein>
<dbReference type="Proteomes" id="UP000332933">
    <property type="component" value="Unassembled WGS sequence"/>
</dbReference>
<dbReference type="PANTHER" id="PTHR46586">
    <property type="entry name" value="ANKYRIN REPEAT-CONTAINING PROTEIN"/>
    <property type="match status" value="1"/>
</dbReference>
<dbReference type="Gene3D" id="1.25.40.20">
    <property type="entry name" value="Ankyrin repeat-containing domain"/>
    <property type="match status" value="1"/>
</dbReference>
<proteinExistence type="predicted"/>
<dbReference type="InterPro" id="IPR052050">
    <property type="entry name" value="SecEffector_AnkRepeat"/>
</dbReference>
<dbReference type="AlphaFoldDB" id="A0A485KRB6"/>
<keyword evidence="3" id="KW-1185">Reference proteome</keyword>